<name>A0A1I6IR25_9FIRM</name>
<sequence>MKCIGEEVDLEYVLIRSKRKTISIIVEQDGSVIVKAPAILSMNEVEAIVLKKLGWIREKQKKMHLMEKRTQAKEYVNGEHFLYLGKEYTLLLVEDRVNDVPEVKILHNQIQVSGKKLSREIVREALCSWYFEQAKWVIDNQIKMYSAKLGVRVSKLTLREAKTRWGSCSSKGAVMINWKIIMAPLEMIDYVVVHELCHLKHMNHSKNFWDLVASIIPDYKKRRLWLKEHSQIVSNEPG</sequence>
<proteinExistence type="predicted"/>
<protein>
    <recommendedName>
        <fullName evidence="1">YgjP-like metallopeptidase domain-containing protein</fullName>
    </recommendedName>
</protein>
<dbReference type="OrthoDB" id="9811177at2"/>
<dbReference type="AlphaFoldDB" id="A0A1I6IR25"/>
<gene>
    <name evidence="2" type="ORF">SAMN05661086_01064</name>
</gene>
<dbReference type="CDD" id="cd07344">
    <property type="entry name" value="M48_yhfN_like"/>
    <property type="match status" value="1"/>
</dbReference>
<dbReference type="PANTHER" id="PTHR30399">
    <property type="entry name" value="UNCHARACTERIZED PROTEIN YGJP"/>
    <property type="match status" value="1"/>
</dbReference>
<dbReference type="EMBL" id="FOYZ01000003">
    <property type="protein sequence ID" value="SFR69168.1"/>
    <property type="molecule type" value="Genomic_DNA"/>
</dbReference>
<evidence type="ECO:0000313" key="3">
    <source>
        <dbReference type="Proteomes" id="UP000199659"/>
    </source>
</evidence>
<accession>A0A1I6IR25</accession>
<dbReference type="Pfam" id="PF01863">
    <property type="entry name" value="YgjP-like"/>
    <property type="match status" value="1"/>
</dbReference>
<dbReference type="STRING" id="37658.SAMN05661086_01064"/>
<feature type="domain" description="YgjP-like metallopeptidase" evidence="1">
    <location>
        <begin position="20"/>
        <end position="229"/>
    </location>
</feature>
<evidence type="ECO:0000313" key="2">
    <source>
        <dbReference type="EMBL" id="SFR69168.1"/>
    </source>
</evidence>
<dbReference type="Gene3D" id="3.30.2010.10">
    <property type="entry name" value="Metalloproteases ('zincins'), catalytic domain"/>
    <property type="match status" value="1"/>
</dbReference>
<organism evidence="2 3">
    <name type="scientific">Anaeromicropila populeti</name>
    <dbReference type="NCBI Taxonomy" id="37658"/>
    <lineage>
        <taxon>Bacteria</taxon>
        <taxon>Bacillati</taxon>
        <taxon>Bacillota</taxon>
        <taxon>Clostridia</taxon>
        <taxon>Lachnospirales</taxon>
        <taxon>Lachnospiraceae</taxon>
        <taxon>Anaeromicropila</taxon>
    </lineage>
</organism>
<evidence type="ECO:0000259" key="1">
    <source>
        <dbReference type="Pfam" id="PF01863"/>
    </source>
</evidence>
<reference evidence="2 3" key="1">
    <citation type="submission" date="2016-10" db="EMBL/GenBank/DDBJ databases">
        <authorList>
            <person name="de Groot N.N."/>
        </authorList>
    </citation>
    <scope>NUCLEOTIDE SEQUENCE [LARGE SCALE GENOMIC DNA]</scope>
    <source>
        <strain evidence="2 3">743A</strain>
    </source>
</reference>
<dbReference type="PANTHER" id="PTHR30399:SF1">
    <property type="entry name" value="UTP PYROPHOSPHATASE"/>
    <property type="match status" value="1"/>
</dbReference>
<keyword evidence="3" id="KW-1185">Reference proteome</keyword>
<dbReference type="Proteomes" id="UP000199659">
    <property type="component" value="Unassembled WGS sequence"/>
</dbReference>
<dbReference type="InterPro" id="IPR002725">
    <property type="entry name" value="YgjP-like_metallopeptidase"/>
</dbReference>
<dbReference type="InterPro" id="IPR053136">
    <property type="entry name" value="UTP_pyrophosphatase-like"/>
</dbReference>
<dbReference type="RefSeq" id="WP_092559658.1">
    <property type="nucleotide sequence ID" value="NZ_FOYZ01000003.1"/>
</dbReference>